<dbReference type="STRING" id="1118060.GCA_000311845_01089"/>
<accession>A0A1Y3U6N5</accession>
<dbReference type="Gene3D" id="3.10.290.10">
    <property type="entry name" value="RNA-binding S4 domain"/>
    <property type="match status" value="1"/>
</dbReference>
<dbReference type="AlphaFoldDB" id="A0A1Y3U6N5"/>
<dbReference type="SUPFAM" id="SSF53335">
    <property type="entry name" value="S-adenosyl-L-methionine-dependent methyltransferases"/>
    <property type="match status" value="1"/>
</dbReference>
<dbReference type="GO" id="GO:0008168">
    <property type="term" value="F:methyltransferase activity"/>
    <property type="evidence" value="ECO:0007669"/>
    <property type="project" value="UniProtKB-KW"/>
</dbReference>
<dbReference type="Pfam" id="PF01728">
    <property type="entry name" value="FtsJ"/>
    <property type="match status" value="1"/>
</dbReference>
<dbReference type="Gene3D" id="3.40.50.150">
    <property type="entry name" value="Vaccinia Virus protein VP39"/>
    <property type="match status" value="1"/>
</dbReference>
<dbReference type="PIRSF" id="PIRSF005578">
    <property type="entry name" value="TlyA"/>
    <property type="match status" value="1"/>
</dbReference>
<dbReference type="Proteomes" id="UP000196560">
    <property type="component" value="Unassembled WGS sequence"/>
</dbReference>
<keyword evidence="6" id="KW-1185">Reference proteome</keyword>
<organism evidence="5 6">
    <name type="scientific">Enorma massiliensis</name>
    <dbReference type="NCBI Taxonomy" id="1472761"/>
    <lineage>
        <taxon>Bacteria</taxon>
        <taxon>Bacillati</taxon>
        <taxon>Actinomycetota</taxon>
        <taxon>Coriobacteriia</taxon>
        <taxon>Coriobacteriales</taxon>
        <taxon>Coriobacteriaceae</taxon>
        <taxon>Enorma</taxon>
    </lineage>
</organism>
<dbReference type="PANTHER" id="PTHR32319">
    <property type="entry name" value="BACTERIAL HEMOLYSIN-LIKE PROTEIN"/>
    <property type="match status" value="1"/>
</dbReference>
<evidence type="ECO:0000313" key="5">
    <source>
        <dbReference type="EMBL" id="OUN44393.1"/>
    </source>
</evidence>
<comment type="caution">
    <text evidence="5">The sequence shown here is derived from an EMBL/GenBank/DDBJ whole genome shotgun (WGS) entry which is preliminary data.</text>
</comment>
<dbReference type="InterPro" id="IPR002877">
    <property type="entry name" value="RNA_MeTrfase_FtsJ_dom"/>
</dbReference>
<comment type="similarity">
    <text evidence="2">Belongs to the TlyA family.</text>
</comment>
<sequence>MKRVRLDDELVAQGICVDRADALRTLMAGDVSARGERLTSPGMMVDPGLPLHVKGRLPYVGRGGLKLEGALDAFGVDPSGLACGDIGCSTGGFTDCLLKRGAASVIAVDVGRAQFAWSLRNDGRVTLLERTNVVDLPSLGYRACCDLVVCDVSFTSIAHIIDAVIALLVPGGRFLTLVKPQFEAPASEVGEGGIVRDPNVRRRVLEQTVDLFSGRGLTPEGVCTSPITGTKGNVEFFLLGRLGSGGETEVAAARERVLSSIEGVVGA</sequence>
<keyword evidence="5" id="KW-0489">Methyltransferase</keyword>
<dbReference type="InterPro" id="IPR004538">
    <property type="entry name" value="Hemolysin_A/TlyA"/>
</dbReference>
<dbReference type="PROSITE" id="PS50889">
    <property type="entry name" value="S4"/>
    <property type="match status" value="1"/>
</dbReference>
<dbReference type="EMBL" id="NFHO01000001">
    <property type="protein sequence ID" value="OUN44393.1"/>
    <property type="molecule type" value="Genomic_DNA"/>
</dbReference>
<dbReference type="RefSeq" id="WP_087185554.1">
    <property type="nucleotide sequence ID" value="NZ_NFHO01000001.1"/>
</dbReference>
<feature type="domain" description="Ribosomal RNA methyltransferase FtsJ" evidence="4">
    <location>
        <begin position="59"/>
        <end position="239"/>
    </location>
</feature>
<reference evidence="6" key="1">
    <citation type="submission" date="2017-04" db="EMBL/GenBank/DDBJ databases">
        <title>Function of individual gut microbiota members based on whole genome sequencing of pure cultures obtained from chicken caecum.</title>
        <authorList>
            <person name="Medvecky M."/>
            <person name="Cejkova D."/>
            <person name="Polansky O."/>
            <person name="Karasova D."/>
            <person name="Kubasova T."/>
            <person name="Cizek A."/>
            <person name="Rychlik I."/>
        </authorList>
    </citation>
    <scope>NUCLEOTIDE SEQUENCE [LARGE SCALE GENOMIC DNA]</scope>
    <source>
        <strain evidence="6">An70</strain>
    </source>
</reference>
<dbReference type="InterPro" id="IPR036986">
    <property type="entry name" value="S4_RNA-bd_sf"/>
</dbReference>
<dbReference type="GO" id="GO:0003723">
    <property type="term" value="F:RNA binding"/>
    <property type="evidence" value="ECO:0007669"/>
    <property type="project" value="UniProtKB-KW"/>
</dbReference>
<evidence type="ECO:0000256" key="3">
    <source>
        <dbReference type="PROSITE-ProRule" id="PRU00182"/>
    </source>
</evidence>
<dbReference type="InterPro" id="IPR047048">
    <property type="entry name" value="TlyA"/>
</dbReference>
<keyword evidence="1 3" id="KW-0694">RNA-binding</keyword>
<dbReference type="eggNOG" id="COG1189">
    <property type="taxonomic scope" value="Bacteria"/>
</dbReference>
<dbReference type="SUPFAM" id="SSF55174">
    <property type="entry name" value="Alpha-L RNA-binding motif"/>
    <property type="match status" value="1"/>
</dbReference>
<dbReference type="CDD" id="cd02440">
    <property type="entry name" value="AdoMet_MTases"/>
    <property type="match status" value="1"/>
</dbReference>
<proteinExistence type="inferred from homology"/>
<protein>
    <submittedName>
        <fullName evidence="5">TlyA family rRNA (Cytidine-2'-O)-methyltransferase</fullName>
    </submittedName>
</protein>
<evidence type="ECO:0000313" key="6">
    <source>
        <dbReference type="Proteomes" id="UP000196560"/>
    </source>
</evidence>
<evidence type="ECO:0000256" key="2">
    <source>
        <dbReference type="ARBA" id="ARBA00029460"/>
    </source>
</evidence>
<evidence type="ECO:0000259" key="4">
    <source>
        <dbReference type="Pfam" id="PF01728"/>
    </source>
</evidence>
<gene>
    <name evidence="5" type="ORF">B5G21_00070</name>
</gene>
<name>A0A1Y3U6N5_9ACTN</name>
<keyword evidence="5" id="KW-0808">Transferase</keyword>
<dbReference type="NCBIfam" id="TIGR00478">
    <property type="entry name" value="tly"/>
    <property type="match status" value="1"/>
</dbReference>
<dbReference type="InterPro" id="IPR029063">
    <property type="entry name" value="SAM-dependent_MTases_sf"/>
</dbReference>
<dbReference type="PANTHER" id="PTHR32319:SF0">
    <property type="entry name" value="BACTERIAL HEMOLYSIN-LIKE PROTEIN"/>
    <property type="match status" value="1"/>
</dbReference>
<dbReference type="GO" id="GO:0032259">
    <property type="term" value="P:methylation"/>
    <property type="evidence" value="ECO:0007669"/>
    <property type="project" value="UniProtKB-KW"/>
</dbReference>
<evidence type="ECO:0000256" key="1">
    <source>
        <dbReference type="ARBA" id="ARBA00022884"/>
    </source>
</evidence>